<name>W4L486_ENTF1</name>
<accession>W4L486</accession>
<gene>
    <name evidence="1" type="ORF">ETSY1_41605</name>
</gene>
<dbReference type="HOGENOM" id="CLU_396239_0_0_7"/>
<sequence>MHRQLPGKLQAILEHEFAEALPIIDLFVDMLHTVVGSRPLMARLLEVASGRTGEPWDVRQIATLMLEHQVLKLPARYDDDHHFLLSRLGLSSPHGDGDRVLDMVLKEGYTTTQAHAFVRELHRKLEKLNRVHHQIKGDDTTEEGLRDFLFLARQPCKLALARYLFTPQEVVQQIQQHVKHSKALHDLLEPQHPYMTEEAEYLLSTLPDYEANILRMLSESSRIYWVSDQTSSATNAFVQYPVGTVVLVLKPPGSDFEIELKRAGLRGEQVLGIVYERQGWPVPTSHRLQGGSSKWALYWEAGAAALFSRIYRLVHGSQAPISRTTSRATIKTIPVGDHEVQTLDYFTASDRFGAGFHDMRHAMKQSIEAFKQERSWSLPELPGDLGLTVQFINHAAPAQAILAGTSAFRLDWLAGCFGEGVPVETSGQDPKRFIDCLLEEVLGVYTPPEVRYRDSQSYVDDALAKPENRSRANRVYLSVMGQMGRFWGTLLAVGGYSNGESVIGRNVGLKSVWDQGQWHVRIVFMDHDGLCIIGKTGNEFRPYPAVIGMVSDEAHLLGSRSSLPLSRGAYDYLADIYRIEPETGNEGERQFHQELEYAYDRTKHQLAENAALKGLFHPSVIEELEDWGRWVVRFLDARERGTTVECWNQETRQRLEGEGYETGVINEYVSAMSGNEFFLKRQRYFDRYRVADLGS</sequence>
<evidence type="ECO:0000313" key="1">
    <source>
        <dbReference type="EMBL" id="ETW92903.1"/>
    </source>
</evidence>
<comment type="caution">
    <text evidence="1">The sequence shown here is derived from an EMBL/GenBank/DDBJ whole genome shotgun (WGS) entry which is preliminary data.</text>
</comment>
<evidence type="ECO:0000313" key="2">
    <source>
        <dbReference type="Proteomes" id="UP000019141"/>
    </source>
</evidence>
<dbReference type="AlphaFoldDB" id="W4L486"/>
<reference evidence="1 2" key="1">
    <citation type="journal article" date="2014" name="Nature">
        <title>An environmental bacterial taxon with a large and distinct metabolic repertoire.</title>
        <authorList>
            <person name="Wilson M.C."/>
            <person name="Mori T."/>
            <person name="Ruckert C."/>
            <person name="Uria A.R."/>
            <person name="Helf M.J."/>
            <person name="Takada K."/>
            <person name="Gernert C."/>
            <person name="Steffens U.A."/>
            <person name="Heycke N."/>
            <person name="Schmitt S."/>
            <person name="Rinke C."/>
            <person name="Helfrich E.J."/>
            <person name="Brachmann A.O."/>
            <person name="Gurgui C."/>
            <person name="Wakimoto T."/>
            <person name="Kracht M."/>
            <person name="Crusemann M."/>
            <person name="Hentschel U."/>
            <person name="Abe I."/>
            <person name="Matsunaga S."/>
            <person name="Kalinowski J."/>
            <person name="Takeyama H."/>
            <person name="Piel J."/>
        </authorList>
    </citation>
    <scope>NUCLEOTIDE SEQUENCE [LARGE SCALE GENOMIC DNA]</scope>
    <source>
        <strain evidence="2">TSY1</strain>
    </source>
</reference>
<proteinExistence type="predicted"/>
<dbReference type="EMBL" id="AZHW01001348">
    <property type="protein sequence ID" value="ETW92903.1"/>
    <property type="molecule type" value="Genomic_DNA"/>
</dbReference>
<dbReference type="Proteomes" id="UP000019141">
    <property type="component" value="Unassembled WGS sequence"/>
</dbReference>
<protein>
    <submittedName>
        <fullName evidence="1">Uncharacterized protein</fullName>
    </submittedName>
</protein>
<keyword evidence="2" id="KW-1185">Reference proteome</keyword>
<organism evidence="1 2">
    <name type="scientific">Entotheonella factor</name>
    <dbReference type="NCBI Taxonomy" id="1429438"/>
    <lineage>
        <taxon>Bacteria</taxon>
        <taxon>Pseudomonadati</taxon>
        <taxon>Nitrospinota/Tectimicrobiota group</taxon>
        <taxon>Candidatus Tectimicrobiota</taxon>
        <taxon>Candidatus Entotheonellia</taxon>
        <taxon>Candidatus Entotheonellales</taxon>
        <taxon>Candidatus Entotheonellaceae</taxon>
        <taxon>Candidatus Entotheonella</taxon>
    </lineage>
</organism>